<protein>
    <recommendedName>
        <fullName evidence="3">PII-uridylyltransferase/Glutamine-synthetase adenylyltransferase domain-containing protein</fullName>
    </recommendedName>
</protein>
<dbReference type="eggNOG" id="COG2844">
    <property type="taxonomic scope" value="Bacteria"/>
</dbReference>
<dbReference type="Pfam" id="PF08335">
    <property type="entry name" value="GlnD_UR_UTase"/>
    <property type="match status" value="1"/>
</dbReference>
<sequence>MLNKDLEKLKLEYTQKQYFKYFLRQGTFSLHYSRQMDCLIKQAYEIVLKDYFEKFLPQNELIPFCVLANNHYATNSLCVNEAVPLILSYEDIKGYHLKPMIKTFIEVLNDLHLQLEYNIIELKGLKNIAKNELKSTQIRFICGSKLLFKKIKQDFNDFLKENKEILAENLLKNFQNQTLPFLKQEFNIKKDCGGLNDLRKLENLLALFKDSPKNYALNFIDEKCLSELRLASEFLLTLKSALNLQSGKDDDEFSFTKTEELVKLLHKKDQKNFKAEELLIQKSLQSRYLLCLYAAFLASKIQKKYFKTLPLNSNVLFLEQEFKNLNQALEFLNSLEDRVYHFDIAFVFALKNLDFDKTNLEKALKIFENFFYKKHSFCILKLLFDSGILKEFYKQIPRFLSDEESDYSFDMQAFLTLQQFEKEQENLEFLKQLQDEEKMILKFVIFLSAINNENAISIASIYRSYTLKFDIKAENLELGLRLFKNFNALKELVEKEDIYNPVILLNLLSKVENLKTLELLYLLTLTKAQALGANAFFYKALDKLLQNAKEGFEDENLLEESAKRVKKELTLKRTKIFLEQEKILQDKIIHIKSNLFIIKNSFENIIHVSQLAKDNDFKFWLENEPNLNLQLVALKDFNAGIILNSLTNLNLIFMSFFELFDDKIYLKFEYDNIITQEQKNKLIKLLNSNLQSSIKNKIKKPIIKKDELKLDLNYSKNYAKLNLNTKDQQGLMAFLMNVFKILGLSLSAAKIQTIRQRTRNTFIFQKNQALLEKQQELITSLISE</sequence>
<dbReference type="RefSeq" id="WP_027305199.1">
    <property type="nucleotide sequence ID" value="NZ_CP020867.1"/>
</dbReference>
<dbReference type="GO" id="GO:0008773">
    <property type="term" value="F:[protein-PII] uridylyltransferase activity"/>
    <property type="evidence" value="ECO:0007669"/>
    <property type="project" value="InterPro"/>
</dbReference>
<organism evidence="4 5">
    <name type="scientific">Campylobacter cuniculorum DSM 23162 = LMG 24588</name>
    <dbReference type="NCBI Taxonomy" id="1121267"/>
    <lineage>
        <taxon>Bacteria</taxon>
        <taxon>Pseudomonadati</taxon>
        <taxon>Campylobacterota</taxon>
        <taxon>Epsilonproteobacteria</taxon>
        <taxon>Campylobacterales</taxon>
        <taxon>Campylobacteraceae</taxon>
        <taxon>Campylobacter</taxon>
    </lineage>
</organism>
<reference evidence="4 5" key="1">
    <citation type="submission" date="2017-04" db="EMBL/GenBank/DDBJ databases">
        <title>Complete genome sequence of the Campylobacter cuniculorum type strain LMG24588.</title>
        <authorList>
            <person name="Miller W.G."/>
            <person name="Yee E."/>
            <person name="Revez J."/>
            <person name="Bono J.L."/>
            <person name="Rossi M."/>
        </authorList>
    </citation>
    <scope>NUCLEOTIDE SEQUENCE [LARGE SCALE GENOMIC DNA]</scope>
    <source>
        <strain evidence="4 5">LMG 24588</strain>
    </source>
</reference>
<keyword evidence="1" id="KW-0808">Transferase</keyword>
<dbReference type="Proteomes" id="UP000192902">
    <property type="component" value="Chromosome"/>
</dbReference>
<evidence type="ECO:0000313" key="5">
    <source>
        <dbReference type="Proteomes" id="UP000192902"/>
    </source>
</evidence>
<dbReference type="InterPro" id="IPR010043">
    <property type="entry name" value="UTase/UR"/>
</dbReference>
<dbReference type="InterPro" id="IPR013546">
    <property type="entry name" value="PII_UdlTrfase/GS_AdlTrfase"/>
</dbReference>
<evidence type="ECO:0000259" key="3">
    <source>
        <dbReference type="Pfam" id="PF08335"/>
    </source>
</evidence>
<dbReference type="GO" id="GO:0016787">
    <property type="term" value="F:hydrolase activity"/>
    <property type="evidence" value="ECO:0007669"/>
    <property type="project" value="UniProtKB-KW"/>
</dbReference>
<dbReference type="KEGG" id="ccun:CCUN_1424"/>
<feature type="domain" description="PII-uridylyltransferase/Glutamine-synthetase adenylyltransferase" evidence="3">
    <location>
        <begin position="183"/>
        <end position="279"/>
    </location>
</feature>
<evidence type="ECO:0000256" key="2">
    <source>
        <dbReference type="ARBA" id="ARBA00022801"/>
    </source>
</evidence>
<dbReference type="STRING" id="1121267.CCUN_1424"/>
<dbReference type="PANTHER" id="PTHR47320">
    <property type="entry name" value="BIFUNCTIONAL URIDYLYLTRANSFERASE/URIDYLYL-REMOVING ENZYME"/>
    <property type="match status" value="1"/>
</dbReference>
<name>A0A1W6BY89_9BACT</name>
<keyword evidence="2" id="KW-0378">Hydrolase</keyword>
<accession>A0A1W6BY89</accession>
<dbReference type="PANTHER" id="PTHR47320:SF1">
    <property type="entry name" value="BIFUNCTIONAL URIDYLYLTRANSFERASE_URIDYLYL-REMOVING ENZYME"/>
    <property type="match status" value="1"/>
</dbReference>
<proteinExistence type="predicted"/>
<evidence type="ECO:0000256" key="1">
    <source>
        <dbReference type="ARBA" id="ARBA00022679"/>
    </source>
</evidence>
<dbReference type="EMBL" id="CP020867">
    <property type="protein sequence ID" value="ARJ57012.1"/>
    <property type="molecule type" value="Genomic_DNA"/>
</dbReference>
<evidence type="ECO:0000313" key="4">
    <source>
        <dbReference type="EMBL" id="ARJ57012.1"/>
    </source>
</evidence>
<dbReference type="AlphaFoldDB" id="A0A1W6BY89"/>
<dbReference type="OrthoDB" id="9758038at2"/>
<gene>
    <name evidence="4" type="ORF">CCUN_1424</name>
</gene>